<dbReference type="Pfam" id="PF10066">
    <property type="entry name" value="DUF2304"/>
    <property type="match status" value="1"/>
</dbReference>
<keyword evidence="1" id="KW-0472">Membrane</keyword>
<keyword evidence="1" id="KW-1133">Transmembrane helix</keyword>
<feature type="transmembrane region" description="Helical" evidence="1">
    <location>
        <begin position="6"/>
        <end position="25"/>
    </location>
</feature>
<feature type="transmembrane region" description="Helical" evidence="1">
    <location>
        <begin position="65"/>
        <end position="87"/>
    </location>
</feature>
<evidence type="ECO:0000313" key="2">
    <source>
        <dbReference type="EMBL" id="TQR11848.1"/>
    </source>
</evidence>
<sequence length="129" mass="14426">MNSMLQIFIIGCAILFATFVISLLLRNKIGERNSVIWLGGLIVILVISSNPSLFDSVARGLGINYPPALLFFLSSLILLTFSLYQTVQITKLSIKIKDISQHIALGFEDKQQYPTIQLENEIEDHATDE</sequence>
<dbReference type="EMBL" id="VDGH01000008">
    <property type="protein sequence ID" value="TQR11848.1"/>
    <property type="molecule type" value="Genomic_DNA"/>
</dbReference>
<keyword evidence="3" id="KW-1185">Reference proteome</keyword>
<feature type="transmembrane region" description="Helical" evidence="1">
    <location>
        <begin position="34"/>
        <end position="53"/>
    </location>
</feature>
<keyword evidence="1" id="KW-0812">Transmembrane</keyword>
<dbReference type="AlphaFoldDB" id="A0A544T340"/>
<comment type="caution">
    <text evidence="2">The sequence shown here is derived from an EMBL/GenBank/DDBJ whole genome shotgun (WGS) entry which is preliminary data.</text>
</comment>
<proteinExistence type="predicted"/>
<dbReference type="OrthoDB" id="2970510at2"/>
<accession>A0A544T340</accession>
<organism evidence="2 3">
    <name type="scientific">Psychrobacillus lasiicapitis</name>
    <dbReference type="NCBI Taxonomy" id="1636719"/>
    <lineage>
        <taxon>Bacteria</taxon>
        <taxon>Bacillati</taxon>
        <taxon>Bacillota</taxon>
        <taxon>Bacilli</taxon>
        <taxon>Bacillales</taxon>
        <taxon>Bacillaceae</taxon>
        <taxon>Psychrobacillus</taxon>
    </lineage>
</organism>
<reference evidence="2 3" key="1">
    <citation type="submission" date="2019-05" db="EMBL/GenBank/DDBJ databases">
        <title>Psychrobacillus vulpis sp. nov., a new species isolated from feces of a red fox that inhabits in The Tablas de Daimiel Natural Park, Albacete, Spain.</title>
        <authorList>
            <person name="Rodriguez M."/>
            <person name="Reina J.C."/>
            <person name="Bejar V."/>
            <person name="Llamas I."/>
        </authorList>
    </citation>
    <scope>NUCLEOTIDE SEQUENCE [LARGE SCALE GENOMIC DNA]</scope>
    <source>
        <strain evidence="2 3">NEAU-3TGS17</strain>
    </source>
</reference>
<evidence type="ECO:0000256" key="1">
    <source>
        <dbReference type="SAM" id="Phobius"/>
    </source>
</evidence>
<evidence type="ECO:0000313" key="3">
    <source>
        <dbReference type="Proteomes" id="UP000317316"/>
    </source>
</evidence>
<gene>
    <name evidence="2" type="ORF">FG382_14650</name>
</gene>
<dbReference type="Proteomes" id="UP000317316">
    <property type="component" value="Unassembled WGS sequence"/>
</dbReference>
<dbReference type="InterPro" id="IPR019277">
    <property type="entry name" value="DUF2304"/>
</dbReference>
<protein>
    <submittedName>
        <fullName evidence="2">DUF2304 domain-containing protein</fullName>
    </submittedName>
</protein>
<name>A0A544T340_9BACI</name>